<accession>A0A2A4I5K4</accession>
<gene>
    <name evidence="4" type="ORF">COA07_16390</name>
</gene>
<name>A0A2A4I5K4_9SPHN</name>
<evidence type="ECO:0000259" key="3">
    <source>
        <dbReference type="Pfam" id="PF13408"/>
    </source>
</evidence>
<evidence type="ECO:0000256" key="1">
    <source>
        <dbReference type="ARBA" id="ARBA00023125"/>
    </source>
</evidence>
<protein>
    <recommendedName>
        <fullName evidence="3">Recombinase zinc beta ribbon domain-containing protein</fullName>
    </recommendedName>
</protein>
<dbReference type="InterPro" id="IPR025827">
    <property type="entry name" value="Zn_ribbon_recom_dom"/>
</dbReference>
<dbReference type="GO" id="GO:0003677">
    <property type="term" value="F:DNA binding"/>
    <property type="evidence" value="ECO:0007669"/>
    <property type="project" value="UniProtKB-KW"/>
</dbReference>
<dbReference type="InterPro" id="IPR050639">
    <property type="entry name" value="SSR_resolvase"/>
</dbReference>
<sequence length="356" mass="39414">MGGRRQWRRNPDSEARERRYRLRDQSEWIEVAVPDLRIVSDGVWDVVHAQIEQRKNPNLGGSPVGQKRKKHLLSGLIRCSVCGSNFTISGKDYYRCAGQKERGTCSNTVSVRKAPVEHGTLAVFQHHLFTPDHARIFAEEFAQEIDRLTRQAERRDETLSDRLAVVKAEIANLGANMLAGVISETLTKLLVEREAEKQRLEAQVQLEPKIETITLPMPAELTHLFERKARNLTETLNEEKVRGEAADILSRLIESVTIYPAGNGSAEAEVVAKIADLVAFATNDDAAREGGVSSSTKVVAGTLFDRRRTPSSAAVVAGVVFDRDRTPGSAAVVAGAGFGRCKTRMPLPVNWRVARR</sequence>
<evidence type="ECO:0000313" key="4">
    <source>
        <dbReference type="EMBL" id="PCG13090.1"/>
    </source>
</evidence>
<dbReference type="Pfam" id="PF13408">
    <property type="entry name" value="Zn_ribbon_recom"/>
    <property type="match status" value="1"/>
</dbReference>
<evidence type="ECO:0000256" key="2">
    <source>
        <dbReference type="ARBA" id="ARBA00023172"/>
    </source>
</evidence>
<evidence type="ECO:0000313" key="5">
    <source>
        <dbReference type="Proteomes" id="UP000218323"/>
    </source>
</evidence>
<proteinExistence type="predicted"/>
<dbReference type="Proteomes" id="UP000218323">
    <property type="component" value="Unassembled WGS sequence"/>
</dbReference>
<dbReference type="PANTHER" id="PTHR30461:SF2">
    <property type="entry name" value="SERINE RECOMBINASE PINE-RELATED"/>
    <property type="match status" value="1"/>
</dbReference>
<dbReference type="InterPro" id="IPR038109">
    <property type="entry name" value="DNA_bind_recomb_sf"/>
</dbReference>
<dbReference type="EMBL" id="NWVC01000013">
    <property type="protein sequence ID" value="PCG13090.1"/>
    <property type="molecule type" value="Genomic_DNA"/>
</dbReference>
<organism evidence="4 5">
    <name type="scientific">Sphingomonas adhaesiva</name>
    <dbReference type="NCBI Taxonomy" id="28212"/>
    <lineage>
        <taxon>Bacteria</taxon>
        <taxon>Pseudomonadati</taxon>
        <taxon>Pseudomonadota</taxon>
        <taxon>Alphaproteobacteria</taxon>
        <taxon>Sphingomonadales</taxon>
        <taxon>Sphingomonadaceae</taxon>
        <taxon>Sphingomonas</taxon>
    </lineage>
</organism>
<reference evidence="4 5" key="1">
    <citation type="submission" date="2017-09" db="EMBL/GenBank/DDBJ databases">
        <title>Sphingomonas adhaesiva DSM 7418, whole genome shotgun sequence.</title>
        <authorList>
            <person name="Feng G."/>
            <person name="Zhu H."/>
        </authorList>
    </citation>
    <scope>NUCLEOTIDE SEQUENCE [LARGE SCALE GENOMIC DNA]</scope>
    <source>
        <strain evidence="4 5">DSM 7418</strain>
    </source>
</reference>
<dbReference type="AlphaFoldDB" id="A0A2A4I5K4"/>
<dbReference type="GO" id="GO:0000150">
    <property type="term" value="F:DNA strand exchange activity"/>
    <property type="evidence" value="ECO:0007669"/>
    <property type="project" value="TreeGrafter"/>
</dbReference>
<keyword evidence="5" id="KW-1185">Reference proteome</keyword>
<keyword evidence="2" id="KW-0233">DNA recombination</keyword>
<dbReference type="Gene3D" id="3.90.1750.20">
    <property type="entry name" value="Putative Large Serine Recombinase, Chain B, Domain 2"/>
    <property type="match status" value="1"/>
</dbReference>
<dbReference type="PANTHER" id="PTHR30461">
    <property type="entry name" value="DNA-INVERTASE FROM LAMBDOID PROPHAGE"/>
    <property type="match status" value="1"/>
</dbReference>
<comment type="caution">
    <text evidence="4">The sequence shown here is derived from an EMBL/GenBank/DDBJ whole genome shotgun (WGS) entry which is preliminary data.</text>
</comment>
<keyword evidence="1" id="KW-0238">DNA-binding</keyword>
<feature type="domain" description="Recombinase zinc beta ribbon" evidence="3">
    <location>
        <begin position="72"/>
        <end position="121"/>
    </location>
</feature>